<dbReference type="GO" id="GO:0016020">
    <property type="term" value="C:membrane"/>
    <property type="evidence" value="ECO:0007669"/>
    <property type="project" value="UniProtKB-SubCell"/>
</dbReference>
<comment type="subcellular location">
    <subcellularLocation>
        <location evidence="1">Membrane</location>
        <topology evidence="1">Single-pass membrane protein</topology>
    </subcellularLocation>
</comment>
<name>K7KYA0_SOYBN</name>
<protein>
    <recommendedName>
        <fullName evidence="6">Late embryogenesis abundant protein LEA-2 subgroup domain-containing protein</fullName>
    </recommendedName>
</protein>
<keyword evidence="3 5" id="KW-1133">Transmembrane helix</keyword>
<evidence type="ECO:0000256" key="1">
    <source>
        <dbReference type="ARBA" id="ARBA00004167"/>
    </source>
</evidence>
<proteinExistence type="predicted"/>
<evidence type="ECO:0000313" key="8">
    <source>
        <dbReference type="EnsemblPlants" id="KRH56101"/>
    </source>
</evidence>
<evidence type="ECO:0000256" key="4">
    <source>
        <dbReference type="ARBA" id="ARBA00023136"/>
    </source>
</evidence>
<accession>K7KYA0</accession>
<dbReference type="SUPFAM" id="SSF117070">
    <property type="entry name" value="LEA14-like"/>
    <property type="match status" value="1"/>
</dbReference>
<dbReference type="Gramene" id="KRH56101">
    <property type="protein sequence ID" value="KRH56101"/>
    <property type="gene ID" value="GLYMA_06G303300"/>
</dbReference>
<evidence type="ECO:0000313" key="7">
    <source>
        <dbReference type="EMBL" id="KRH56101.1"/>
    </source>
</evidence>
<dbReference type="AlphaFoldDB" id="K7KYA0"/>
<feature type="domain" description="Late embryogenesis abundant protein LEA-2 subgroup" evidence="6">
    <location>
        <begin position="108"/>
        <end position="199"/>
    </location>
</feature>
<evidence type="ECO:0000256" key="2">
    <source>
        <dbReference type="ARBA" id="ARBA00022692"/>
    </source>
</evidence>
<dbReference type="HOGENOM" id="CLU_050605_4_1_1"/>
<dbReference type="EnsemblPlants" id="KRH56101">
    <property type="protein sequence ID" value="KRH56101"/>
    <property type="gene ID" value="GLYMA_06G303300"/>
</dbReference>
<dbReference type="ExpressionAtlas" id="K7KYA0">
    <property type="expression patterns" value="baseline and differential"/>
</dbReference>
<evidence type="ECO:0000256" key="3">
    <source>
        <dbReference type="ARBA" id="ARBA00022989"/>
    </source>
</evidence>
<evidence type="ECO:0000256" key="5">
    <source>
        <dbReference type="SAM" id="Phobius"/>
    </source>
</evidence>
<dbReference type="Pfam" id="PF03168">
    <property type="entry name" value="LEA_2"/>
    <property type="match status" value="1"/>
</dbReference>
<keyword evidence="4 5" id="KW-0472">Membrane</keyword>
<organism evidence="8">
    <name type="scientific">Glycine max</name>
    <name type="common">Soybean</name>
    <name type="synonym">Glycine hispida</name>
    <dbReference type="NCBI Taxonomy" id="3847"/>
    <lineage>
        <taxon>Eukaryota</taxon>
        <taxon>Viridiplantae</taxon>
        <taxon>Streptophyta</taxon>
        <taxon>Embryophyta</taxon>
        <taxon>Tracheophyta</taxon>
        <taxon>Spermatophyta</taxon>
        <taxon>Magnoliopsida</taxon>
        <taxon>eudicotyledons</taxon>
        <taxon>Gunneridae</taxon>
        <taxon>Pentapetalae</taxon>
        <taxon>rosids</taxon>
        <taxon>fabids</taxon>
        <taxon>Fabales</taxon>
        <taxon>Fabaceae</taxon>
        <taxon>Papilionoideae</taxon>
        <taxon>50 kb inversion clade</taxon>
        <taxon>NPAAA clade</taxon>
        <taxon>indigoferoid/millettioid clade</taxon>
        <taxon>Phaseoleae</taxon>
        <taxon>Glycine</taxon>
        <taxon>Glycine subgen. Soja</taxon>
    </lineage>
</organism>
<gene>
    <name evidence="7" type="ORF">GLYMA_06G303300</name>
</gene>
<evidence type="ECO:0000313" key="9">
    <source>
        <dbReference type="Proteomes" id="UP000008827"/>
    </source>
</evidence>
<evidence type="ECO:0000259" key="6">
    <source>
        <dbReference type="Pfam" id="PF03168"/>
    </source>
</evidence>
<sequence>MSRHNINPIGSQFFLRTPALFFPHKQVCKGNNLYYPHYPKSEKMATRGLKICLAVSSLFLIILAIVIVTLILTIFKPKNPDIFLHPVDLENFQLLSPNTTSAPLGIVITIVNPNYGNFKYVNSSGYLKYRDTIIAEVPLGIRSFPARSTTNVSTTVGIMTDKLIQDPKFLSDIEGGVFNLTAEATLPGKVTMIKILRLKAKIYISCGVSFNIIAVDASSSCMSKIKL</sequence>
<dbReference type="PANTHER" id="PTHR31234">
    <property type="entry name" value="LATE EMBRYOGENESIS ABUNDANT (LEA) HYDROXYPROLINE-RICH GLYCOPROTEIN FAMILY"/>
    <property type="match status" value="1"/>
</dbReference>
<dbReference type="OrthoDB" id="674678at2759"/>
<dbReference type="PANTHER" id="PTHR31234:SF65">
    <property type="entry name" value="LATE EMBRYOGENESIS ABUNDANT PROTEIN, LEA_2 SUBGROUP"/>
    <property type="match status" value="1"/>
</dbReference>
<keyword evidence="9" id="KW-1185">Reference proteome</keyword>
<dbReference type="OMA" id="YLSCTIS"/>
<reference evidence="7 8" key="1">
    <citation type="journal article" date="2010" name="Nature">
        <title>Genome sequence of the palaeopolyploid soybean.</title>
        <authorList>
            <person name="Schmutz J."/>
            <person name="Cannon S.B."/>
            <person name="Schlueter J."/>
            <person name="Ma J."/>
            <person name="Mitros T."/>
            <person name="Nelson W."/>
            <person name="Hyten D.L."/>
            <person name="Song Q."/>
            <person name="Thelen J.J."/>
            <person name="Cheng J."/>
            <person name="Xu D."/>
            <person name="Hellsten U."/>
            <person name="May G.D."/>
            <person name="Yu Y."/>
            <person name="Sakurai T."/>
            <person name="Umezawa T."/>
            <person name="Bhattacharyya M.K."/>
            <person name="Sandhu D."/>
            <person name="Valliyodan B."/>
            <person name="Lindquist E."/>
            <person name="Peto M."/>
            <person name="Grant D."/>
            <person name="Shu S."/>
            <person name="Goodstein D."/>
            <person name="Barry K."/>
            <person name="Futrell-Griggs M."/>
            <person name="Abernathy B."/>
            <person name="Du J."/>
            <person name="Tian Z."/>
            <person name="Zhu L."/>
            <person name="Gill N."/>
            <person name="Joshi T."/>
            <person name="Libault M."/>
            <person name="Sethuraman A."/>
            <person name="Zhang X.-C."/>
            <person name="Shinozaki K."/>
            <person name="Nguyen H.T."/>
            <person name="Wing R.A."/>
            <person name="Cregan P."/>
            <person name="Specht J."/>
            <person name="Grimwood J."/>
            <person name="Rokhsar D."/>
            <person name="Stacey G."/>
            <person name="Shoemaker R.C."/>
            <person name="Jackson S.A."/>
        </authorList>
    </citation>
    <scope>NUCLEOTIDE SEQUENCE [LARGE SCALE GENOMIC DNA]</scope>
    <source>
        <strain evidence="8">cv. Williams 82</strain>
        <tissue evidence="7">Callus</tissue>
    </source>
</reference>
<dbReference type="InterPro" id="IPR004864">
    <property type="entry name" value="LEA_2"/>
</dbReference>
<dbReference type="GO" id="GO:0098542">
    <property type="term" value="P:defense response to other organism"/>
    <property type="evidence" value="ECO:0007669"/>
    <property type="project" value="InterPro"/>
</dbReference>
<feature type="transmembrane region" description="Helical" evidence="5">
    <location>
        <begin position="51"/>
        <end position="75"/>
    </location>
</feature>
<keyword evidence="2 5" id="KW-0812">Transmembrane</keyword>
<dbReference type="InterPro" id="IPR044839">
    <property type="entry name" value="NDR1-like"/>
</dbReference>
<reference evidence="8" key="2">
    <citation type="submission" date="2018-02" db="UniProtKB">
        <authorList>
            <consortium name="EnsemblPlants"/>
        </authorList>
    </citation>
    <scope>IDENTIFICATION</scope>
    <source>
        <strain evidence="8">Williams 82</strain>
    </source>
</reference>
<dbReference type="Gene3D" id="2.60.40.1820">
    <property type="match status" value="1"/>
</dbReference>
<dbReference type="PaxDb" id="3847-GLYMA06G45960.2"/>
<dbReference type="Proteomes" id="UP000008827">
    <property type="component" value="Chromosome 6"/>
</dbReference>
<dbReference type="EMBL" id="CM000839">
    <property type="protein sequence ID" value="KRH56101.1"/>
    <property type="molecule type" value="Genomic_DNA"/>
</dbReference>
<reference evidence="7" key="3">
    <citation type="submission" date="2018-07" db="EMBL/GenBank/DDBJ databases">
        <title>WGS assembly of Glycine max.</title>
        <authorList>
            <person name="Schmutz J."/>
            <person name="Cannon S."/>
            <person name="Schlueter J."/>
            <person name="Ma J."/>
            <person name="Mitros T."/>
            <person name="Nelson W."/>
            <person name="Hyten D."/>
            <person name="Song Q."/>
            <person name="Thelen J."/>
            <person name="Cheng J."/>
            <person name="Xu D."/>
            <person name="Hellsten U."/>
            <person name="May G."/>
            <person name="Yu Y."/>
            <person name="Sakurai T."/>
            <person name="Umezawa T."/>
            <person name="Bhattacharyya M."/>
            <person name="Sandhu D."/>
            <person name="Valliyodan B."/>
            <person name="Lindquist E."/>
            <person name="Peto M."/>
            <person name="Grant D."/>
            <person name="Shu S."/>
            <person name="Goodstein D."/>
            <person name="Barry K."/>
            <person name="Futrell-Griggs M."/>
            <person name="Abernathy B."/>
            <person name="Du J."/>
            <person name="Tian Z."/>
            <person name="Zhu L."/>
            <person name="Gill N."/>
            <person name="Joshi T."/>
            <person name="Libault M."/>
            <person name="Sethuraman A."/>
            <person name="Zhang X."/>
            <person name="Shinozaki K."/>
            <person name="Nguyen H."/>
            <person name="Wing R."/>
            <person name="Cregan P."/>
            <person name="Specht J."/>
            <person name="Grimwood J."/>
            <person name="Rokhsar D."/>
            <person name="Stacey G."/>
            <person name="Shoemaker R."/>
            <person name="Jackson S."/>
        </authorList>
    </citation>
    <scope>NUCLEOTIDE SEQUENCE</scope>
    <source>
        <tissue evidence="7">Callus</tissue>
    </source>
</reference>
<dbReference type="InParanoid" id="K7KYA0"/>